<dbReference type="InterPro" id="IPR001763">
    <property type="entry name" value="Rhodanese-like_dom"/>
</dbReference>
<evidence type="ECO:0000259" key="4">
    <source>
        <dbReference type="PROSITE" id="PS50206"/>
    </source>
</evidence>
<dbReference type="SUPFAM" id="SSF52821">
    <property type="entry name" value="Rhodanese/Cell cycle control phosphatase"/>
    <property type="match status" value="2"/>
</dbReference>
<dbReference type="PANTHER" id="PTHR11364">
    <property type="entry name" value="THIOSULFATE SULFERTANSFERASE"/>
    <property type="match status" value="1"/>
</dbReference>
<dbReference type="Gene3D" id="3.40.250.10">
    <property type="entry name" value="Rhodanese-like domain"/>
    <property type="match status" value="2"/>
</dbReference>
<gene>
    <name evidence="5" type="ORF">WJX75_000492</name>
</gene>
<dbReference type="CDD" id="cd01448">
    <property type="entry name" value="TST_Repeat_1"/>
    <property type="match status" value="1"/>
</dbReference>
<proteinExistence type="predicted"/>
<dbReference type="Proteomes" id="UP001491310">
    <property type="component" value="Unassembled WGS sequence"/>
</dbReference>
<accession>A0ABR2Z253</accession>
<dbReference type="PROSITE" id="PS00683">
    <property type="entry name" value="RHODANESE_2"/>
    <property type="match status" value="1"/>
</dbReference>
<feature type="domain" description="Rhodanese" evidence="4">
    <location>
        <begin position="18"/>
        <end position="135"/>
    </location>
</feature>
<evidence type="ECO:0000256" key="2">
    <source>
        <dbReference type="ARBA" id="ARBA00022737"/>
    </source>
</evidence>
<feature type="domain" description="Rhodanese" evidence="4">
    <location>
        <begin position="179"/>
        <end position="293"/>
    </location>
</feature>
<dbReference type="CDD" id="cd01449">
    <property type="entry name" value="TST_Repeat_2"/>
    <property type="match status" value="1"/>
</dbReference>
<organism evidence="5 6">
    <name type="scientific">Coccomyxa subellipsoidea</name>
    <dbReference type="NCBI Taxonomy" id="248742"/>
    <lineage>
        <taxon>Eukaryota</taxon>
        <taxon>Viridiplantae</taxon>
        <taxon>Chlorophyta</taxon>
        <taxon>core chlorophytes</taxon>
        <taxon>Trebouxiophyceae</taxon>
        <taxon>Trebouxiophyceae incertae sedis</taxon>
        <taxon>Coccomyxaceae</taxon>
        <taxon>Coccomyxa</taxon>
    </lineage>
</organism>
<dbReference type="InterPro" id="IPR036873">
    <property type="entry name" value="Rhodanese-like_dom_sf"/>
</dbReference>
<dbReference type="InterPro" id="IPR001307">
    <property type="entry name" value="Thiosulphate_STrfase_CS"/>
</dbReference>
<sequence length="297" mass="32267">MASSPSLVTPDWLKDRLQDPALRVLDGSWYMPAAGRNPREEFKAERIPDSRFFDVDKISDLNSDLPHMLPTEEAFAAAADALGIERDTQVVIYDRSGIFSAPRVWWTFRAFGHKRVAVLDGGYPSWKAGGHPIDSITLDNGEVDAPAQAAANPPASTRYPAELQEGLVRSLEQVKRNIESREEIVIDARGAGRFAGEEAEPRAGVRSGHVPNSLNVPFTQVLEGCRYKDRDELAKVFANAGVDIKTPIVASCGTGVTASVLALALHHLSPKTQVSVYDGSWTEWGGSKETPVATSSD</sequence>
<dbReference type="InterPro" id="IPR045078">
    <property type="entry name" value="TST/MPST-like"/>
</dbReference>
<dbReference type="PANTHER" id="PTHR11364:SF27">
    <property type="entry name" value="SULFURTRANSFERASE"/>
    <property type="match status" value="1"/>
</dbReference>
<evidence type="ECO:0000256" key="1">
    <source>
        <dbReference type="ARBA" id="ARBA00022679"/>
    </source>
</evidence>
<dbReference type="NCBIfam" id="NF008557">
    <property type="entry name" value="PRK11493.1"/>
    <property type="match status" value="1"/>
</dbReference>
<dbReference type="Pfam" id="PF00581">
    <property type="entry name" value="Rhodanese"/>
    <property type="match status" value="2"/>
</dbReference>
<keyword evidence="2" id="KW-0677">Repeat</keyword>
<name>A0ABR2Z253_9CHLO</name>
<protein>
    <recommendedName>
        <fullName evidence="3">Sulfurtransferase</fullName>
    </recommendedName>
</protein>
<evidence type="ECO:0000256" key="3">
    <source>
        <dbReference type="RuleBase" id="RU000507"/>
    </source>
</evidence>
<dbReference type="EMBL" id="JALJOT010000001">
    <property type="protein sequence ID" value="KAK9918008.1"/>
    <property type="molecule type" value="Genomic_DNA"/>
</dbReference>
<dbReference type="PROSITE" id="PS50206">
    <property type="entry name" value="RHODANESE_3"/>
    <property type="match status" value="2"/>
</dbReference>
<keyword evidence="6" id="KW-1185">Reference proteome</keyword>
<dbReference type="SMART" id="SM00450">
    <property type="entry name" value="RHOD"/>
    <property type="match status" value="2"/>
</dbReference>
<evidence type="ECO:0000313" key="5">
    <source>
        <dbReference type="EMBL" id="KAK9918008.1"/>
    </source>
</evidence>
<comment type="caution">
    <text evidence="5">The sequence shown here is derived from an EMBL/GenBank/DDBJ whole genome shotgun (WGS) entry which is preliminary data.</text>
</comment>
<reference evidence="5 6" key="1">
    <citation type="journal article" date="2024" name="Nat. Commun.">
        <title>Phylogenomics reveals the evolutionary origins of lichenization in chlorophyte algae.</title>
        <authorList>
            <person name="Puginier C."/>
            <person name="Libourel C."/>
            <person name="Otte J."/>
            <person name="Skaloud P."/>
            <person name="Haon M."/>
            <person name="Grisel S."/>
            <person name="Petersen M."/>
            <person name="Berrin J.G."/>
            <person name="Delaux P.M."/>
            <person name="Dal Grande F."/>
            <person name="Keller J."/>
        </authorList>
    </citation>
    <scope>NUCLEOTIDE SEQUENCE [LARGE SCALE GENOMIC DNA]</scope>
    <source>
        <strain evidence="5 6">SAG 216-7</strain>
    </source>
</reference>
<evidence type="ECO:0000313" key="6">
    <source>
        <dbReference type="Proteomes" id="UP001491310"/>
    </source>
</evidence>
<keyword evidence="1 3" id="KW-0808">Transferase</keyword>